<gene>
    <name evidence="3" type="ORF">PGLA2088_LOCUS12826</name>
</gene>
<evidence type="ECO:0000313" key="3">
    <source>
        <dbReference type="EMBL" id="CAE8657470.1"/>
    </source>
</evidence>
<dbReference type="EMBL" id="CAJNNW010015239">
    <property type="protein sequence ID" value="CAE8657470.1"/>
    <property type="molecule type" value="Genomic_DNA"/>
</dbReference>
<evidence type="ECO:0000313" key="4">
    <source>
        <dbReference type="Proteomes" id="UP000626109"/>
    </source>
</evidence>
<feature type="transmembrane region" description="Helical" evidence="2">
    <location>
        <begin position="254"/>
        <end position="286"/>
    </location>
</feature>
<accession>A0A813IT95</accession>
<keyword evidence="2" id="KW-0472">Membrane</keyword>
<evidence type="ECO:0000256" key="2">
    <source>
        <dbReference type="SAM" id="Phobius"/>
    </source>
</evidence>
<comment type="caution">
    <text evidence="3">The sequence shown here is derived from an EMBL/GenBank/DDBJ whole genome shotgun (WGS) entry which is preliminary data.</text>
</comment>
<evidence type="ECO:0000256" key="1">
    <source>
        <dbReference type="SAM" id="MobiDB-lite"/>
    </source>
</evidence>
<feature type="region of interest" description="Disordered" evidence="1">
    <location>
        <begin position="9"/>
        <end position="28"/>
    </location>
</feature>
<protein>
    <submittedName>
        <fullName evidence="3">Uncharacterized protein</fullName>
    </submittedName>
</protein>
<name>A0A813IT95_POLGL</name>
<dbReference type="AlphaFoldDB" id="A0A813IT95"/>
<sequence>MENAVATFAAATTTGRRRDRQQNDPSSGALSLPQVTCLLLATTANLRLVKAAAIRTIMFPTDNIYVKAGRAAGTVFSTACKARSGSESLSPPHVSSFTAVLQTVLQDNAASAELKAQVSQILTATSSPATVVTVCKFSKCFDRAATRLEIVVPVTWYTLLESLITLWTTKHGARECQGLAPRGPLERSISAALASTAYLFILFLLFLLLSFFFSFFFALFFFFFLSFPGGLSVIQNCPTSLKNTESEPLIVETLLLAFLSLLLCLWLLLLLLLLLFFCCCGLFFLLSNINPVYSFNWQCTALIQGCLAAVRRAEHGTEACAGLRVSPEHKFHCPGPIRSDAICHFPIP</sequence>
<keyword evidence="2" id="KW-0812">Transmembrane</keyword>
<keyword evidence="2" id="KW-1133">Transmembrane helix</keyword>
<reference evidence="3" key="1">
    <citation type="submission" date="2021-02" db="EMBL/GenBank/DDBJ databases">
        <authorList>
            <person name="Dougan E. K."/>
            <person name="Rhodes N."/>
            <person name="Thang M."/>
            <person name="Chan C."/>
        </authorList>
    </citation>
    <scope>NUCLEOTIDE SEQUENCE</scope>
</reference>
<feature type="transmembrane region" description="Helical" evidence="2">
    <location>
        <begin position="197"/>
        <end position="225"/>
    </location>
</feature>
<proteinExistence type="predicted"/>
<dbReference type="Proteomes" id="UP000626109">
    <property type="component" value="Unassembled WGS sequence"/>
</dbReference>
<organism evidence="3 4">
    <name type="scientific">Polarella glacialis</name>
    <name type="common">Dinoflagellate</name>
    <dbReference type="NCBI Taxonomy" id="89957"/>
    <lineage>
        <taxon>Eukaryota</taxon>
        <taxon>Sar</taxon>
        <taxon>Alveolata</taxon>
        <taxon>Dinophyceae</taxon>
        <taxon>Suessiales</taxon>
        <taxon>Suessiaceae</taxon>
        <taxon>Polarella</taxon>
    </lineage>
</organism>